<dbReference type="InterPro" id="IPR025340">
    <property type="entry name" value="DUF4246"/>
</dbReference>
<protein>
    <recommendedName>
        <fullName evidence="1">DUF4246 domain-containing protein</fullName>
    </recommendedName>
</protein>
<dbReference type="PANTHER" id="PTHR33119">
    <property type="entry name" value="IFI3P"/>
    <property type="match status" value="1"/>
</dbReference>
<reference evidence="2 3" key="1">
    <citation type="journal article" date="2024" name="IMA Fungus">
        <title>IMA Genome - F19 : A genome assembly and annotation guide to empower mycologists, including annotated draft genome sequences of Ceratocystis pirilliformis, Diaporthe australafricana, Fusarium ophioides, Paecilomyces lecythidis, and Sporothrix stenoceras.</title>
        <authorList>
            <person name="Aylward J."/>
            <person name="Wilson A.M."/>
            <person name="Visagie C.M."/>
            <person name="Spraker J."/>
            <person name="Barnes I."/>
            <person name="Buitendag C."/>
            <person name="Ceriani C."/>
            <person name="Del Mar Angel L."/>
            <person name="du Plessis D."/>
            <person name="Fuchs T."/>
            <person name="Gasser K."/>
            <person name="Kramer D."/>
            <person name="Li W."/>
            <person name="Munsamy K."/>
            <person name="Piso A."/>
            <person name="Price J.L."/>
            <person name="Sonnekus B."/>
            <person name="Thomas C."/>
            <person name="van der Nest A."/>
            <person name="van Dijk A."/>
            <person name="van Heerden A."/>
            <person name="van Vuuren N."/>
            <person name="Yilmaz N."/>
            <person name="Duong T.A."/>
            <person name="van der Merwe N.A."/>
            <person name="Wingfield M.J."/>
            <person name="Wingfield B.D."/>
        </authorList>
    </citation>
    <scope>NUCLEOTIDE SEQUENCE [LARGE SCALE GENOMIC DNA]</scope>
    <source>
        <strain evidence="2 3">CMW 5346</strain>
    </source>
</reference>
<dbReference type="InterPro" id="IPR049192">
    <property type="entry name" value="DUF4246_C"/>
</dbReference>
<sequence length="154" mass="17809">MLQPDAQPGNSSLSDSKAWRVGSVALAPPGRMVAFSTVTERRLRPFELVDKTKPGRFRWLTLLLVDPHYRVCSTRNVPQQQNEWWAEAVARELQTLAGDNSLPQEVLDQILTHTDGWPMDMDEALWHRDYSARYLVQRVTTRLVVLWTLLRTRL</sequence>
<gene>
    <name evidence="2" type="ORF">Sste5346_005571</name>
</gene>
<dbReference type="Proteomes" id="UP001583186">
    <property type="component" value="Unassembled WGS sequence"/>
</dbReference>
<dbReference type="Pfam" id="PF14033">
    <property type="entry name" value="DUF4246"/>
    <property type="match status" value="1"/>
</dbReference>
<keyword evidence="3" id="KW-1185">Reference proteome</keyword>
<proteinExistence type="predicted"/>
<dbReference type="PANTHER" id="PTHR33119:SF1">
    <property type="entry name" value="FE2OG DIOXYGENASE DOMAIN-CONTAINING PROTEIN"/>
    <property type="match status" value="1"/>
</dbReference>
<comment type="caution">
    <text evidence="2">The sequence shown here is derived from an EMBL/GenBank/DDBJ whole genome shotgun (WGS) entry which is preliminary data.</text>
</comment>
<evidence type="ECO:0000313" key="2">
    <source>
        <dbReference type="EMBL" id="KAL1894884.1"/>
    </source>
</evidence>
<feature type="domain" description="DUF4246" evidence="1">
    <location>
        <begin position="18"/>
        <end position="87"/>
    </location>
</feature>
<organism evidence="2 3">
    <name type="scientific">Sporothrix stenoceras</name>
    <dbReference type="NCBI Taxonomy" id="5173"/>
    <lineage>
        <taxon>Eukaryota</taxon>
        <taxon>Fungi</taxon>
        <taxon>Dikarya</taxon>
        <taxon>Ascomycota</taxon>
        <taxon>Pezizomycotina</taxon>
        <taxon>Sordariomycetes</taxon>
        <taxon>Sordariomycetidae</taxon>
        <taxon>Ophiostomatales</taxon>
        <taxon>Ophiostomataceae</taxon>
        <taxon>Sporothrix</taxon>
    </lineage>
</organism>
<accession>A0ABR3Z3R9</accession>
<evidence type="ECO:0000313" key="3">
    <source>
        <dbReference type="Proteomes" id="UP001583186"/>
    </source>
</evidence>
<evidence type="ECO:0000259" key="1">
    <source>
        <dbReference type="Pfam" id="PF14033"/>
    </source>
</evidence>
<dbReference type="EMBL" id="JAWCUI010000030">
    <property type="protein sequence ID" value="KAL1894884.1"/>
    <property type="molecule type" value="Genomic_DNA"/>
</dbReference>
<name>A0ABR3Z3R9_9PEZI</name>